<evidence type="ECO:0000256" key="1">
    <source>
        <dbReference type="ARBA" id="ARBA00004496"/>
    </source>
</evidence>
<dbReference type="InterPro" id="IPR000845">
    <property type="entry name" value="Nucleoside_phosphorylase_d"/>
</dbReference>
<dbReference type="PROSITE" id="PS01232">
    <property type="entry name" value="PNP_UDP_1"/>
    <property type="match status" value="1"/>
</dbReference>
<dbReference type="GO" id="GO:0044206">
    <property type="term" value="P:UMP salvage"/>
    <property type="evidence" value="ECO:0007669"/>
    <property type="project" value="UniProtKB-UniPathway"/>
</dbReference>
<dbReference type="CDD" id="cd17767">
    <property type="entry name" value="UP_EcUdp-like"/>
    <property type="match status" value="1"/>
</dbReference>
<keyword evidence="13" id="KW-1185">Reference proteome</keyword>
<dbReference type="GO" id="GO:0004850">
    <property type="term" value="F:uridine phosphorylase activity"/>
    <property type="evidence" value="ECO:0007669"/>
    <property type="project" value="UniProtKB-EC"/>
</dbReference>
<reference evidence="12 13" key="1">
    <citation type="submission" date="2017-02" db="EMBL/GenBank/DDBJ databases">
        <authorList>
            <person name="Peterson S.W."/>
        </authorList>
    </citation>
    <scope>NUCLEOTIDE SEQUENCE [LARGE SCALE GENOMIC DNA]</scope>
    <source>
        <strain evidence="12 13">ATCC 35992</strain>
    </source>
</reference>
<evidence type="ECO:0000256" key="7">
    <source>
        <dbReference type="ARBA" id="ARBA00022676"/>
    </source>
</evidence>
<evidence type="ECO:0000256" key="9">
    <source>
        <dbReference type="ARBA" id="ARBA00048447"/>
    </source>
</evidence>
<dbReference type="AlphaFoldDB" id="A0A1T4V4L3"/>
<evidence type="ECO:0000313" key="13">
    <source>
        <dbReference type="Proteomes" id="UP000190814"/>
    </source>
</evidence>
<comment type="similarity">
    <text evidence="3 10">Belongs to the PNP/UDP phosphorylase family.</text>
</comment>
<keyword evidence="6" id="KW-0963">Cytoplasm</keyword>
<dbReference type="Proteomes" id="UP000190814">
    <property type="component" value="Unassembled WGS sequence"/>
</dbReference>
<evidence type="ECO:0000313" key="12">
    <source>
        <dbReference type="EMBL" id="SKA59792.1"/>
    </source>
</evidence>
<comment type="function">
    <text evidence="10">Catalyzes the reversible phosphorylytic cleavage of uridine to uracil and ribose-1-phosphate.</text>
</comment>
<dbReference type="OrthoDB" id="9772602at2"/>
<proteinExistence type="inferred from homology"/>
<evidence type="ECO:0000256" key="4">
    <source>
        <dbReference type="ARBA" id="ARBA00011888"/>
    </source>
</evidence>
<dbReference type="PANTHER" id="PTHR43691:SF11">
    <property type="entry name" value="FI09636P-RELATED"/>
    <property type="match status" value="1"/>
</dbReference>
<keyword evidence="7 10" id="KW-0328">Glycosyltransferase</keyword>
<evidence type="ECO:0000256" key="3">
    <source>
        <dbReference type="ARBA" id="ARBA00010456"/>
    </source>
</evidence>
<dbReference type="GO" id="GO:0005829">
    <property type="term" value="C:cytosol"/>
    <property type="evidence" value="ECO:0007669"/>
    <property type="project" value="TreeGrafter"/>
</dbReference>
<accession>A0A1T4V4L3</accession>
<dbReference type="EC" id="2.4.2.3" evidence="4 10"/>
<comment type="pathway">
    <text evidence="2 10">Pyrimidine metabolism; UMP biosynthesis via salvage pathway; uracil from uridine (phosphorylase route): step 1/1.</text>
</comment>
<protein>
    <recommendedName>
        <fullName evidence="5 10">Uridine phosphorylase</fullName>
        <ecNumber evidence="4 10">2.4.2.3</ecNumber>
    </recommendedName>
</protein>
<dbReference type="InterPro" id="IPR018016">
    <property type="entry name" value="Nucleoside_phosphorylase_CS"/>
</dbReference>
<evidence type="ECO:0000259" key="11">
    <source>
        <dbReference type="Pfam" id="PF01048"/>
    </source>
</evidence>
<dbReference type="SUPFAM" id="SSF53167">
    <property type="entry name" value="Purine and uridine phosphorylases"/>
    <property type="match status" value="1"/>
</dbReference>
<dbReference type="STRING" id="39495.SAMN02745111_00076"/>
<gene>
    <name evidence="12" type="ORF">SAMN02745111_00076</name>
</gene>
<evidence type="ECO:0000256" key="2">
    <source>
        <dbReference type="ARBA" id="ARBA00004825"/>
    </source>
</evidence>
<evidence type="ECO:0000256" key="6">
    <source>
        <dbReference type="ARBA" id="ARBA00022490"/>
    </source>
</evidence>
<dbReference type="UniPathway" id="UPA00574">
    <property type="reaction ID" value="UER00633"/>
</dbReference>
<dbReference type="EMBL" id="FUXZ01000002">
    <property type="protein sequence ID" value="SKA59792.1"/>
    <property type="molecule type" value="Genomic_DNA"/>
</dbReference>
<name>A0A1T4V4L3_9FIRM</name>
<dbReference type="NCBIfam" id="TIGR01718">
    <property type="entry name" value="Uridine-psphlse"/>
    <property type="match status" value="1"/>
</dbReference>
<organism evidence="12 13">
    <name type="scientific">Eubacterium uniforme</name>
    <dbReference type="NCBI Taxonomy" id="39495"/>
    <lineage>
        <taxon>Bacteria</taxon>
        <taxon>Bacillati</taxon>
        <taxon>Bacillota</taxon>
        <taxon>Clostridia</taxon>
        <taxon>Eubacteriales</taxon>
        <taxon>Eubacteriaceae</taxon>
        <taxon>Eubacterium</taxon>
    </lineage>
</organism>
<evidence type="ECO:0000256" key="5">
    <source>
        <dbReference type="ARBA" id="ARBA00021980"/>
    </source>
</evidence>
<dbReference type="Pfam" id="PF01048">
    <property type="entry name" value="PNP_UDP_1"/>
    <property type="match status" value="1"/>
</dbReference>
<dbReference type="InterPro" id="IPR035994">
    <property type="entry name" value="Nucleoside_phosphorylase_sf"/>
</dbReference>
<evidence type="ECO:0000256" key="8">
    <source>
        <dbReference type="ARBA" id="ARBA00022679"/>
    </source>
</evidence>
<sequence length="247" mass="26797">MGEVMYHINLKEGDVGEYCILVGDPGRCEKVASYFDEAAFVTSNREFTTYKGKIKGVDVCVTSTGIGGPSAAIAIEELAKVGVKYFIRVGTCGGINMDVKSGDLVVATSCIRQEGTSREYAPLEYPASANMDIVFAIKEAVKDIGANAHFGVVQSKDSFYGQHSPEKSPVSYELLNKWESWKRLGVLSSEMETAALYTVAASIGVKCGCILAVIWNQERKAAGLYEEDNLDTDVAIRTAIKAFEKMI</sequence>
<dbReference type="RefSeq" id="WP_078764974.1">
    <property type="nucleotide sequence ID" value="NZ_FUXZ01000002.1"/>
</dbReference>
<dbReference type="GO" id="GO:0009164">
    <property type="term" value="P:nucleoside catabolic process"/>
    <property type="evidence" value="ECO:0007669"/>
    <property type="project" value="UniProtKB-ARBA"/>
</dbReference>
<dbReference type="GO" id="GO:0009166">
    <property type="term" value="P:nucleotide catabolic process"/>
    <property type="evidence" value="ECO:0007669"/>
    <property type="project" value="InterPro"/>
</dbReference>
<evidence type="ECO:0000256" key="10">
    <source>
        <dbReference type="RuleBase" id="RU361131"/>
    </source>
</evidence>
<comment type="subcellular location">
    <subcellularLocation>
        <location evidence="1">Cytoplasm</location>
    </subcellularLocation>
</comment>
<keyword evidence="8 10" id="KW-0808">Transferase</keyword>
<dbReference type="InterPro" id="IPR010058">
    <property type="entry name" value="Uridine_phosphorylase"/>
</dbReference>
<dbReference type="Gene3D" id="3.40.50.1580">
    <property type="entry name" value="Nucleoside phosphorylase domain"/>
    <property type="match status" value="1"/>
</dbReference>
<dbReference type="PANTHER" id="PTHR43691">
    <property type="entry name" value="URIDINE PHOSPHORYLASE"/>
    <property type="match status" value="1"/>
</dbReference>
<feature type="domain" description="Nucleoside phosphorylase" evidence="11">
    <location>
        <begin position="18"/>
        <end position="241"/>
    </location>
</feature>
<comment type="catalytic activity">
    <reaction evidence="9 10">
        <text>uridine + phosphate = alpha-D-ribose 1-phosphate + uracil</text>
        <dbReference type="Rhea" id="RHEA:24388"/>
        <dbReference type="ChEBI" id="CHEBI:16704"/>
        <dbReference type="ChEBI" id="CHEBI:17568"/>
        <dbReference type="ChEBI" id="CHEBI:43474"/>
        <dbReference type="ChEBI" id="CHEBI:57720"/>
        <dbReference type="EC" id="2.4.2.3"/>
    </reaction>
</comment>